<evidence type="ECO:0000256" key="7">
    <source>
        <dbReference type="SAM" id="Phobius"/>
    </source>
</evidence>
<feature type="transmembrane region" description="Helical" evidence="7">
    <location>
        <begin position="94"/>
        <end position="116"/>
    </location>
</feature>
<evidence type="ECO:0000313" key="8">
    <source>
        <dbReference type="EMBL" id="MCL9682657.1"/>
    </source>
</evidence>
<proteinExistence type="predicted"/>
<keyword evidence="4 7" id="KW-1133">Transmembrane helix</keyword>
<reference evidence="8" key="1">
    <citation type="submission" date="2021-11" db="EMBL/GenBank/DDBJ databases">
        <title>Legionella maioricencis sp. nov., a new species isolated from hot water samples in Mallorca.</title>
        <authorList>
            <person name="Crespi S."/>
            <person name="Drasar V."/>
            <person name="Salva-Serra F."/>
            <person name="Jaen-Luchoro D."/>
            <person name="Pineiro-Iglesias B."/>
            <person name="Aliaga F."/>
            <person name="Fernandez-Juarez V."/>
            <person name="Coll G."/>
            <person name="Moore E.R.B."/>
            <person name="Bennasar-Figueras A."/>
        </authorList>
    </citation>
    <scope>NUCLEOTIDE SEQUENCE</scope>
    <source>
        <strain evidence="8">HCPI-6</strain>
    </source>
</reference>
<dbReference type="PANTHER" id="PTHR34368:SF1">
    <property type="entry name" value="OS01G0962200 PROTEIN"/>
    <property type="match status" value="1"/>
</dbReference>
<comment type="caution">
    <text evidence="8">The sequence shown here is derived from an EMBL/GenBank/DDBJ whole genome shotgun (WGS) entry which is preliminary data.</text>
</comment>
<evidence type="ECO:0000256" key="6">
    <source>
        <dbReference type="PIRSR" id="PIRSR608901-2"/>
    </source>
</evidence>
<feature type="binding site" evidence="6">
    <location>
        <position position="115"/>
    </location>
    <ligand>
        <name>Zn(2+)</name>
        <dbReference type="ChEBI" id="CHEBI:29105"/>
        <note>catalytic</note>
    </ligand>
</feature>
<feature type="transmembrane region" description="Helical" evidence="7">
    <location>
        <begin position="16"/>
        <end position="36"/>
    </location>
</feature>
<keyword evidence="3" id="KW-0378">Hydrolase</keyword>
<evidence type="ECO:0000256" key="2">
    <source>
        <dbReference type="ARBA" id="ARBA00022692"/>
    </source>
</evidence>
<feature type="transmembrane region" description="Helical" evidence="7">
    <location>
        <begin position="150"/>
        <end position="171"/>
    </location>
</feature>
<dbReference type="EMBL" id="JAJKBJ010000001">
    <property type="protein sequence ID" value="MCL9682657.1"/>
    <property type="molecule type" value="Genomic_DNA"/>
</dbReference>
<dbReference type="RefSeq" id="WP_250421404.1">
    <property type="nucleotide sequence ID" value="NZ_JAJKBJ010000001.1"/>
</dbReference>
<name>A0A9X2IAL9_9GAMM</name>
<dbReference type="GO" id="GO:0046872">
    <property type="term" value="F:metal ion binding"/>
    <property type="evidence" value="ECO:0007669"/>
    <property type="project" value="UniProtKB-KW"/>
</dbReference>
<sequence>MRAKTLYSSIANKPKFAGVLFIVLTSIITLMVYLFTPRIPQWESYHQFADVRQIWGIPHFWNVVSNIPFLLVSILGFISLQKQWKNNNLTAKEAIVFFILFFGVFLIGIGSSYYHWAPDNDRLVWDRIPITIVFMSLLSLTVMERINSNLGFRLLTPFIALGIFSVLYWYWTELSGQGDLRLYGLVQFYSIFLIVFILFFFPCSYPPLKSYVWMIVFYGVAKIFEHYDPMIYGLISGHTLKHLCAAISTYFIVIMLNAHPTVQSTGLRK</sequence>
<dbReference type="GO" id="GO:0006672">
    <property type="term" value="P:ceramide metabolic process"/>
    <property type="evidence" value="ECO:0007669"/>
    <property type="project" value="InterPro"/>
</dbReference>
<keyword evidence="5 7" id="KW-0472">Membrane</keyword>
<evidence type="ECO:0000256" key="4">
    <source>
        <dbReference type="ARBA" id="ARBA00022989"/>
    </source>
</evidence>
<comment type="subcellular location">
    <subcellularLocation>
        <location evidence="1">Membrane</location>
        <topology evidence="1">Multi-pass membrane protein</topology>
    </subcellularLocation>
</comment>
<evidence type="ECO:0000313" key="9">
    <source>
        <dbReference type="Proteomes" id="UP001139721"/>
    </source>
</evidence>
<organism evidence="8 9">
    <name type="scientific">Legionella maioricensis</name>
    <dbReference type="NCBI Taxonomy" id="2896528"/>
    <lineage>
        <taxon>Bacteria</taxon>
        <taxon>Pseudomonadati</taxon>
        <taxon>Pseudomonadota</taxon>
        <taxon>Gammaproteobacteria</taxon>
        <taxon>Legionellales</taxon>
        <taxon>Legionellaceae</taxon>
        <taxon>Legionella</taxon>
    </lineage>
</organism>
<dbReference type="GO" id="GO:0016020">
    <property type="term" value="C:membrane"/>
    <property type="evidence" value="ECO:0007669"/>
    <property type="project" value="UniProtKB-SubCell"/>
</dbReference>
<evidence type="ECO:0000256" key="3">
    <source>
        <dbReference type="ARBA" id="ARBA00022801"/>
    </source>
</evidence>
<protein>
    <submittedName>
        <fullName evidence="8">Ceramidase</fullName>
    </submittedName>
</protein>
<evidence type="ECO:0000256" key="5">
    <source>
        <dbReference type="ARBA" id="ARBA00023136"/>
    </source>
</evidence>
<keyword evidence="2 7" id="KW-0812">Transmembrane</keyword>
<keyword evidence="9" id="KW-1185">Reference proteome</keyword>
<evidence type="ECO:0000256" key="1">
    <source>
        <dbReference type="ARBA" id="ARBA00004141"/>
    </source>
</evidence>
<dbReference type="PANTHER" id="PTHR34368">
    <property type="entry name" value="OS01G0962200 PROTEIN"/>
    <property type="match status" value="1"/>
</dbReference>
<gene>
    <name evidence="8" type="ORF">LOX96_00970</name>
</gene>
<feature type="transmembrane region" description="Helical" evidence="7">
    <location>
        <begin position="183"/>
        <end position="203"/>
    </location>
</feature>
<keyword evidence="6" id="KW-0862">Zinc</keyword>
<dbReference type="AlphaFoldDB" id="A0A9X2IAL9"/>
<dbReference type="InterPro" id="IPR008901">
    <property type="entry name" value="ACER"/>
</dbReference>
<dbReference type="Proteomes" id="UP001139721">
    <property type="component" value="Unassembled WGS sequence"/>
</dbReference>
<comment type="cofactor">
    <cofactor evidence="6">
        <name>Zn(2+)</name>
        <dbReference type="ChEBI" id="CHEBI:29105"/>
    </cofactor>
</comment>
<feature type="transmembrane region" description="Helical" evidence="7">
    <location>
        <begin position="128"/>
        <end position="143"/>
    </location>
</feature>
<dbReference type="GO" id="GO:0016811">
    <property type="term" value="F:hydrolase activity, acting on carbon-nitrogen (but not peptide) bonds, in linear amides"/>
    <property type="evidence" value="ECO:0007669"/>
    <property type="project" value="InterPro"/>
</dbReference>
<keyword evidence="6" id="KW-0479">Metal-binding</keyword>
<accession>A0A9X2IAL9</accession>
<feature type="transmembrane region" description="Helical" evidence="7">
    <location>
        <begin position="56"/>
        <end position="78"/>
    </location>
</feature>
<dbReference type="Pfam" id="PF05875">
    <property type="entry name" value="Ceramidase"/>
    <property type="match status" value="1"/>
</dbReference>